<keyword evidence="1" id="KW-0812">Transmembrane</keyword>
<accession>A0AAN5C6T7</accession>
<proteinExistence type="predicted"/>
<sequence>VLLRLVLLTASAQLLCGGIYAFLKIKYNNDWRVRLYLLNLCYVLLALVAILLNIVVLISHPTLRKEFYRVTRLEKYTRRTQSQEISSIQGSRLDIPLSHHSDFYFGSYRNSW</sequence>
<feature type="transmembrane region" description="Helical" evidence="1">
    <location>
        <begin position="37"/>
        <end position="59"/>
    </location>
</feature>
<dbReference type="Proteomes" id="UP001328107">
    <property type="component" value="Unassembled WGS sequence"/>
</dbReference>
<evidence type="ECO:0000256" key="1">
    <source>
        <dbReference type="SAM" id="Phobius"/>
    </source>
</evidence>
<gene>
    <name evidence="2" type="ORF">PMAYCL1PPCAC_09798</name>
</gene>
<dbReference type="AlphaFoldDB" id="A0AAN5C6T7"/>
<evidence type="ECO:0000313" key="2">
    <source>
        <dbReference type="EMBL" id="GMR39603.1"/>
    </source>
</evidence>
<keyword evidence="3" id="KW-1185">Reference proteome</keyword>
<comment type="caution">
    <text evidence="2">The sequence shown here is derived from an EMBL/GenBank/DDBJ whole genome shotgun (WGS) entry which is preliminary data.</text>
</comment>
<feature type="non-terminal residue" evidence="2">
    <location>
        <position position="1"/>
    </location>
</feature>
<reference evidence="3" key="1">
    <citation type="submission" date="2022-10" db="EMBL/GenBank/DDBJ databases">
        <title>Genome assembly of Pristionchus species.</title>
        <authorList>
            <person name="Yoshida K."/>
            <person name="Sommer R.J."/>
        </authorList>
    </citation>
    <scope>NUCLEOTIDE SEQUENCE [LARGE SCALE GENOMIC DNA]</scope>
    <source>
        <strain evidence="3">RS5460</strain>
    </source>
</reference>
<keyword evidence="1" id="KW-0472">Membrane</keyword>
<evidence type="ECO:0000313" key="3">
    <source>
        <dbReference type="Proteomes" id="UP001328107"/>
    </source>
</evidence>
<dbReference type="EMBL" id="BTRK01000002">
    <property type="protein sequence ID" value="GMR39603.1"/>
    <property type="molecule type" value="Genomic_DNA"/>
</dbReference>
<keyword evidence="1" id="KW-1133">Transmembrane helix</keyword>
<name>A0AAN5C6T7_9BILA</name>
<organism evidence="2 3">
    <name type="scientific">Pristionchus mayeri</name>
    <dbReference type="NCBI Taxonomy" id="1317129"/>
    <lineage>
        <taxon>Eukaryota</taxon>
        <taxon>Metazoa</taxon>
        <taxon>Ecdysozoa</taxon>
        <taxon>Nematoda</taxon>
        <taxon>Chromadorea</taxon>
        <taxon>Rhabditida</taxon>
        <taxon>Rhabditina</taxon>
        <taxon>Diplogasteromorpha</taxon>
        <taxon>Diplogasteroidea</taxon>
        <taxon>Neodiplogasteridae</taxon>
        <taxon>Pristionchus</taxon>
    </lineage>
</organism>
<protein>
    <submittedName>
        <fullName evidence="2">Uncharacterized protein</fullName>
    </submittedName>
</protein>